<accession>A0ABQ1L346</accession>
<evidence type="ECO:0000256" key="1">
    <source>
        <dbReference type="ARBA" id="ARBA00006096"/>
    </source>
</evidence>
<dbReference type="PRINTS" id="PR00922">
    <property type="entry name" value="DADACBPTASE3"/>
</dbReference>
<dbReference type="PANTHER" id="PTHR30023:SF0">
    <property type="entry name" value="PENICILLIN-SENSITIVE CARBOXYPEPTIDASE A"/>
    <property type="match status" value="1"/>
</dbReference>
<proteinExistence type="inferred from homology"/>
<sequence length="471" mass="51117">MQKSLSFLLFFFLTHHLTAQPLAQKIATAFRAFETHESLANGMASLIVLNAGTGQVVFAKNEKLGMAPASTLKTVTAAAAYQVLGADYTFETTLSYTGQIDDSGTLKGDIVIHGTGDPSLGSDRFPQTADTILLSAWVKAIQAAGIRKVDGRILADDRLYHGQTAPGGWTWQDMGNYYGAGVSALNWRENSVGVNFQAGRSAGTATQIAHTTSDVSYLQLVNETLTGERGTGDRVYAFSAPYSSRIYLRGTYGLDLKKTVYLSVPDGAYDAAYQLHHALDSAAIEQTNMPTTAHLLLLAGGEVPSGGKILYTHHSPALGELIYWFNQKSINLYGEALLKAIAYRLAGKTDTRDATELLQKFWTDKTGIPEGELRMLDGSGLSPENRVTTHVLAHILLAAKKEPWFASFFESLPVYNGMKMKSGTIGGVLGYVGYQTSKEGTPLVFALLVNNYQGTATPMRQRMFRLLDTLK</sequence>
<evidence type="ECO:0000256" key="2">
    <source>
        <dbReference type="ARBA" id="ARBA00022801"/>
    </source>
</evidence>
<keyword evidence="4" id="KW-0121">Carboxypeptidase</keyword>
<reference evidence="5" key="1">
    <citation type="journal article" date="2019" name="Int. J. Syst. Evol. Microbiol.">
        <title>The Global Catalogue of Microorganisms (GCM) 10K type strain sequencing project: providing services to taxonomists for standard genome sequencing and annotation.</title>
        <authorList>
            <consortium name="The Broad Institute Genomics Platform"/>
            <consortium name="The Broad Institute Genome Sequencing Center for Infectious Disease"/>
            <person name="Wu L."/>
            <person name="Ma J."/>
        </authorList>
    </citation>
    <scope>NUCLEOTIDE SEQUENCE [LARGE SCALE GENOMIC DNA]</scope>
    <source>
        <strain evidence="5">CGMCC 1.15342</strain>
    </source>
</reference>
<dbReference type="SUPFAM" id="SSF56601">
    <property type="entry name" value="beta-lactamase/transpeptidase-like"/>
    <property type="match status" value="1"/>
</dbReference>
<comment type="similarity">
    <text evidence="1">Belongs to the peptidase S13 family.</text>
</comment>
<dbReference type="RefSeq" id="WP_188746952.1">
    <property type="nucleotide sequence ID" value="NZ_BMIK01000001.1"/>
</dbReference>
<protein>
    <submittedName>
        <fullName evidence="4">Serine-type D-Ala-D-Ala carboxypeptidase</fullName>
    </submittedName>
</protein>
<evidence type="ECO:0000313" key="4">
    <source>
        <dbReference type="EMBL" id="GGC15906.1"/>
    </source>
</evidence>
<keyword evidence="5" id="KW-1185">Reference proteome</keyword>
<keyword evidence="4" id="KW-0645">Protease</keyword>
<feature type="signal peptide" evidence="3">
    <location>
        <begin position="1"/>
        <end position="19"/>
    </location>
</feature>
<dbReference type="Proteomes" id="UP000597338">
    <property type="component" value="Unassembled WGS sequence"/>
</dbReference>
<evidence type="ECO:0000313" key="5">
    <source>
        <dbReference type="Proteomes" id="UP000597338"/>
    </source>
</evidence>
<dbReference type="Gene3D" id="3.40.710.10">
    <property type="entry name" value="DD-peptidase/beta-lactamase superfamily"/>
    <property type="match status" value="2"/>
</dbReference>
<dbReference type="GO" id="GO:0004180">
    <property type="term" value="F:carboxypeptidase activity"/>
    <property type="evidence" value="ECO:0007669"/>
    <property type="project" value="UniProtKB-KW"/>
</dbReference>
<dbReference type="InterPro" id="IPR012338">
    <property type="entry name" value="Beta-lactam/transpept-like"/>
</dbReference>
<dbReference type="Gene3D" id="3.50.80.20">
    <property type="entry name" value="D-Ala-D-Ala carboxypeptidase C, peptidase S13"/>
    <property type="match status" value="1"/>
</dbReference>
<dbReference type="PANTHER" id="PTHR30023">
    <property type="entry name" value="D-ALANYL-D-ALANINE CARBOXYPEPTIDASE"/>
    <property type="match status" value="1"/>
</dbReference>
<evidence type="ECO:0000256" key="3">
    <source>
        <dbReference type="SAM" id="SignalP"/>
    </source>
</evidence>
<name>A0ABQ1L346_9SPHI</name>
<feature type="chain" id="PRO_5045435771" evidence="3">
    <location>
        <begin position="20"/>
        <end position="471"/>
    </location>
</feature>
<dbReference type="Pfam" id="PF02113">
    <property type="entry name" value="Peptidase_S13"/>
    <property type="match status" value="1"/>
</dbReference>
<comment type="caution">
    <text evidence="4">The sequence shown here is derived from an EMBL/GenBank/DDBJ whole genome shotgun (WGS) entry which is preliminary data.</text>
</comment>
<dbReference type="NCBIfam" id="TIGR00666">
    <property type="entry name" value="PBP4"/>
    <property type="match status" value="1"/>
</dbReference>
<dbReference type="InterPro" id="IPR000667">
    <property type="entry name" value="Peptidase_S13"/>
</dbReference>
<keyword evidence="3" id="KW-0732">Signal</keyword>
<dbReference type="EMBL" id="BMIK01000001">
    <property type="protein sequence ID" value="GGC15906.1"/>
    <property type="molecule type" value="Genomic_DNA"/>
</dbReference>
<organism evidence="4 5">
    <name type="scientific">Parapedobacter defluvii</name>
    <dbReference type="NCBI Taxonomy" id="2045106"/>
    <lineage>
        <taxon>Bacteria</taxon>
        <taxon>Pseudomonadati</taxon>
        <taxon>Bacteroidota</taxon>
        <taxon>Sphingobacteriia</taxon>
        <taxon>Sphingobacteriales</taxon>
        <taxon>Sphingobacteriaceae</taxon>
        <taxon>Parapedobacter</taxon>
    </lineage>
</organism>
<gene>
    <name evidence="4" type="ORF">GCM10011386_04650</name>
</gene>
<keyword evidence="2" id="KW-0378">Hydrolase</keyword>